<feature type="transmembrane region" description="Helical" evidence="1">
    <location>
        <begin position="50"/>
        <end position="69"/>
    </location>
</feature>
<name>A0A1I2PMU9_9CORY</name>
<organism evidence="2 3">
    <name type="scientific">Corynebacterium spheniscorum</name>
    <dbReference type="NCBI Taxonomy" id="185761"/>
    <lineage>
        <taxon>Bacteria</taxon>
        <taxon>Bacillati</taxon>
        <taxon>Actinomycetota</taxon>
        <taxon>Actinomycetes</taxon>
        <taxon>Mycobacteriales</taxon>
        <taxon>Corynebacteriaceae</taxon>
        <taxon>Corynebacterium</taxon>
    </lineage>
</organism>
<dbReference type="EMBL" id="FOPJ01000001">
    <property type="protein sequence ID" value="SFG14956.1"/>
    <property type="molecule type" value="Genomic_DNA"/>
</dbReference>
<dbReference type="AlphaFoldDB" id="A0A1I2PMU9"/>
<proteinExistence type="predicted"/>
<keyword evidence="3" id="KW-1185">Reference proteome</keyword>
<reference evidence="2 3" key="1">
    <citation type="submission" date="2016-10" db="EMBL/GenBank/DDBJ databases">
        <authorList>
            <person name="de Groot N.N."/>
        </authorList>
    </citation>
    <scope>NUCLEOTIDE SEQUENCE [LARGE SCALE GENOMIC DNA]</scope>
    <source>
        <strain>J11</strain>
        <strain evidence="3">PG 39</strain>
    </source>
</reference>
<keyword evidence="1" id="KW-1133">Transmembrane helix</keyword>
<keyword evidence="1" id="KW-0472">Membrane</keyword>
<evidence type="ECO:0000313" key="3">
    <source>
        <dbReference type="Proteomes" id="UP000199065"/>
    </source>
</evidence>
<gene>
    <name evidence="2" type="ORF">SAMN05660282_00030</name>
</gene>
<keyword evidence="1" id="KW-0812">Transmembrane</keyword>
<evidence type="ECO:0000256" key="1">
    <source>
        <dbReference type="SAM" id="Phobius"/>
    </source>
</evidence>
<evidence type="ECO:0000313" key="2">
    <source>
        <dbReference type="EMBL" id="SFG14956.1"/>
    </source>
</evidence>
<accession>A0A1I2PMU9</accession>
<protein>
    <submittedName>
        <fullName evidence="2">Uncharacterized protein</fullName>
    </submittedName>
</protein>
<dbReference type="STRING" id="185761.SAMN05660282_00030"/>
<dbReference type="RefSeq" id="WP_092283221.1">
    <property type="nucleotide sequence ID" value="NZ_FOPJ01000001.1"/>
</dbReference>
<sequence length="89" mass="9267">MDYSLMFHSLFKVIVAGVVLGAGIPALFAIGVRVGSGTSTHPAGAVAKTISFLCFALIAAAVLIGILWITKASLYQYFAWDLFGTEAAG</sequence>
<feature type="transmembrane region" description="Helical" evidence="1">
    <location>
        <begin position="9"/>
        <end position="30"/>
    </location>
</feature>
<dbReference type="Proteomes" id="UP000199065">
    <property type="component" value="Unassembled WGS sequence"/>
</dbReference>